<dbReference type="RefSeq" id="YP_005352887.1">
    <property type="nucleotide sequence ID" value="NC_016996.1"/>
</dbReference>
<name>H9BR41_9NIDO</name>
<evidence type="ECO:0000313" key="2">
    <source>
        <dbReference type="Proteomes" id="UP000144236"/>
    </source>
</evidence>
<dbReference type="EMBL" id="JQ065049">
    <property type="protein sequence ID" value="AFD29250.1"/>
    <property type="molecule type" value="Genomic_RNA"/>
</dbReference>
<keyword evidence="2" id="KW-1185">Reference proteome</keyword>
<protein>
    <submittedName>
        <fullName evidence="1">NS7b protein</fullName>
    </submittedName>
</protein>
<reference evidence="1 2" key="1">
    <citation type="journal article" date="2012" name="J. Virol.">
        <title>Discovery of seven novel Mammalian and avian coronaviruses in the genus deltacoronavirus supports bat coronaviruses as the gene source of alphacoronavirus and betacoronavirus and avian coronaviruses as the gene source of gammacoronavirus and deltacoronavirus.</title>
        <authorList>
            <person name="Woo P.C."/>
            <person name="Lau S.K."/>
            <person name="Lam C.S."/>
            <person name="Lau C.C."/>
            <person name="Tsang A.K."/>
            <person name="Lau J.H."/>
            <person name="Bai R."/>
            <person name="Teng J.L."/>
            <person name="Tsang C.C."/>
            <person name="Wang M."/>
            <person name="Zheng B.J."/>
            <person name="Chan K.H."/>
            <person name="Yuen K.Y."/>
        </authorList>
    </citation>
    <scope>NUCLEOTIDE SEQUENCE [LARGE SCALE GENOMIC DNA]</scope>
    <source>
        <strain evidence="1">HKU21-8295</strain>
    </source>
</reference>
<proteinExistence type="predicted"/>
<sequence>MLDFKSAAESIDSVLLILSQVFNLSIYSELQGCYYIDGSFWEQDSCDEESESDADISSDDA</sequence>
<gene>
    <name evidence="1" type="primary">NS7b</name>
</gene>
<evidence type="ECO:0000313" key="1">
    <source>
        <dbReference type="EMBL" id="AFD29250.1"/>
    </source>
</evidence>
<organism evidence="1 2">
    <name type="scientific">Common moorhen coronavirus HKU21</name>
    <dbReference type="NCBI Taxonomy" id="1159902"/>
    <lineage>
        <taxon>Viruses</taxon>
        <taxon>Riboviria</taxon>
        <taxon>Orthornavirae</taxon>
        <taxon>Pisuviricota</taxon>
        <taxon>Pisoniviricetes</taxon>
        <taxon>Nidovirales</taxon>
        <taxon>Cornidovirineae</taxon>
        <taxon>Coronaviridae</taxon>
        <taxon>Orthocoronavirinae</taxon>
        <taxon>Deltacoronavirus</taxon>
        <taxon>Buldecovirus</taxon>
        <taxon>Deltacoronavirus gallinulae</taxon>
    </lineage>
</organism>
<dbReference type="KEGG" id="vg:11945683"/>
<dbReference type="GeneID" id="11945683"/>
<accession>H9BR41</accession>
<dbReference type="Proteomes" id="UP000144236">
    <property type="component" value="Segment"/>
</dbReference>